<gene>
    <name evidence="1" type="ORF">ElyMa_002842800</name>
</gene>
<accession>A0AAV4HW76</accession>
<evidence type="ECO:0008006" key="3">
    <source>
        <dbReference type="Google" id="ProtNLM"/>
    </source>
</evidence>
<protein>
    <recommendedName>
        <fullName evidence="3">PNPLA domain-containing protein</fullName>
    </recommendedName>
</protein>
<dbReference type="Proteomes" id="UP000762676">
    <property type="component" value="Unassembled WGS sequence"/>
</dbReference>
<proteinExistence type="predicted"/>
<reference evidence="1 2" key="1">
    <citation type="journal article" date="2021" name="Elife">
        <title>Chloroplast acquisition without the gene transfer in kleptoplastic sea slugs, Plakobranchus ocellatus.</title>
        <authorList>
            <person name="Maeda T."/>
            <person name="Takahashi S."/>
            <person name="Yoshida T."/>
            <person name="Shimamura S."/>
            <person name="Takaki Y."/>
            <person name="Nagai Y."/>
            <person name="Toyoda A."/>
            <person name="Suzuki Y."/>
            <person name="Arimoto A."/>
            <person name="Ishii H."/>
            <person name="Satoh N."/>
            <person name="Nishiyama T."/>
            <person name="Hasebe M."/>
            <person name="Maruyama T."/>
            <person name="Minagawa J."/>
            <person name="Obokata J."/>
            <person name="Shigenobu S."/>
        </authorList>
    </citation>
    <scope>NUCLEOTIDE SEQUENCE [LARGE SCALE GENOMIC DNA]</scope>
</reference>
<dbReference type="EMBL" id="BMAT01005886">
    <property type="protein sequence ID" value="GFS01628.1"/>
    <property type="molecule type" value="Genomic_DNA"/>
</dbReference>
<dbReference type="AlphaFoldDB" id="A0AAV4HW76"/>
<organism evidence="1 2">
    <name type="scientific">Elysia marginata</name>
    <dbReference type="NCBI Taxonomy" id="1093978"/>
    <lineage>
        <taxon>Eukaryota</taxon>
        <taxon>Metazoa</taxon>
        <taxon>Spiralia</taxon>
        <taxon>Lophotrochozoa</taxon>
        <taxon>Mollusca</taxon>
        <taxon>Gastropoda</taxon>
        <taxon>Heterobranchia</taxon>
        <taxon>Euthyneura</taxon>
        <taxon>Panpulmonata</taxon>
        <taxon>Sacoglossa</taxon>
        <taxon>Placobranchoidea</taxon>
        <taxon>Plakobranchidae</taxon>
        <taxon>Elysia</taxon>
    </lineage>
</organism>
<sequence length="178" mass="20152">MKDVTATLNKEGRFGFFEFCQSKSSREESGLIALAVTAKICVSASYFEHLALLASKTRELPSSCDFPTHDAIWTLSRGTHHGVRPDRHVDGGLYNKNNLANLALWPTYTHGGQSADSMLEPIMIMPERKDAHRFAKSIEKPVDYVSQVNLIDSVMWLPSRSSNYREAHRMMRSRSDFE</sequence>
<evidence type="ECO:0000313" key="1">
    <source>
        <dbReference type="EMBL" id="GFS01628.1"/>
    </source>
</evidence>
<comment type="caution">
    <text evidence="1">The sequence shown here is derived from an EMBL/GenBank/DDBJ whole genome shotgun (WGS) entry which is preliminary data.</text>
</comment>
<name>A0AAV4HW76_9GAST</name>
<evidence type="ECO:0000313" key="2">
    <source>
        <dbReference type="Proteomes" id="UP000762676"/>
    </source>
</evidence>
<keyword evidence="2" id="KW-1185">Reference proteome</keyword>